<dbReference type="EMBL" id="QUAK01000079">
    <property type="protein sequence ID" value="RFU85978.1"/>
    <property type="molecule type" value="Genomic_DNA"/>
</dbReference>
<evidence type="ECO:0000313" key="6">
    <source>
        <dbReference type="Proteomes" id="UP000263094"/>
    </source>
</evidence>
<proteinExistence type="predicted"/>
<evidence type="ECO:0000259" key="4">
    <source>
        <dbReference type="PROSITE" id="PS51186"/>
    </source>
</evidence>
<feature type="region of interest" description="Disordered" evidence="3">
    <location>
        <begin position="1"/>
        <end position="34"/>
    </location>
</feature>
<protein>
    <submittedName>
        <fullName evidence="5">GNAT family N-acetyltransferase</fullName>
    </submittedName>
</protein>
<dbReference type="InterPro" id="IPR000182">
    <property type="entry name" value="GNAT_dom"/>
</dbReference>
<feature type="domain" description="N-acetyltransferase" evidence="4">
    <location>
        <begin position="36"/>
        <end position="194"/>
    </location>
</feature>
<dbReference type="AlphaFoldDB" id="A0A372M4W4"/>
<organism evidence="5 6">
    <name type="scientific">Streptomyces triticagri</name>
    <dbReference type="NCBI Taxonomy" id="2293568"/>
    <lineage>
        <taxon>Bacteria</taxon>
        <taxon>Bacillati</taxon>
        <taxon>Actinomycetota</taxon>
        <taxon>Actinomycetes</taxon>
        <taxon>Kitasatosporales</taxon>
        <taxon>Streptomycetaceae</taxon>
        <taxon>Streptomyces</taxon>
    </lineage>
</organism>
<comment type="caution">
    <text evidence="5">The sequence shown here is derived from an EMBL/GenBank/DDBJ whole genome shotgun (WGS) entry which is preliminary data.</text>
</comment>
<dbReference type="InterPro" id="IPR050832">
    <property type="entry name" value="Bact_Acetyltransf"/>
</dbReference>
<dbReference type="Proteomes" id="UP000263094">
    <property type="component" value="Unassembled WGS sequence"/>
</dbReference>
<dbReference type="Gene3D" id="3.40.630.30">
    <property type="match status" value="1"/>
</dbReference>
<evidence type="ECO:0000256" key="3">
    <source>
        <dbReference type="SAM" id="MobiDB-lite"/>
    </source>
</evidence>
<accession>A0A372M4W4</accession>
<dbReference type="RefSeq" id="WP_128556448.1">
    <property type="nucleotide sequence ID" value="NZ_QUAK01000079.1"/>
</dbReference>
<name>A0A372M4W4_9ACTN</name>
<reference evidence="5 6" key="1">
    <citation type="submission" date="2018-08" db="EMBL/GenBank/DDBJ databases">
        <title>Isolation, diversity and antifungal activity of Actinobacteria from wheat.</title>
        <authorList>
            <person name="Han C."/>
        </authorList>
    </citation>
    <scope>NUCLEOTIDE SEQUENCE [LARGE SCALE GENOMIC DNA]</scope>
    <source>
        <strain evidence="5 6">NEAU-YY421</strain>
    </source>
</reference>
<keyword evidence="1 5" id="KW-0808">Transferase</keyword>
<dbReference type="InterPro" id="IPR016181">
    <property type="entry name" value="Acyl_CoA_acyltransferase"/>
</dbReference>
<dbReference type="Pfam" id="PF00583">
    <property type="entry name" value="Acetyltransf_1"/>
    <property type="match status" value="1"/>
</dbReference>
<dbReference type="OrthoDB" id="9799092at2"/>
<dbReference type="PROSITE" id="PS51186">
    <property type="entry name" value="GNAT"/>
    <property type="match status" value="1"/>
</dbReference>
<dbReference type="CDD" id="cd04301">
    <property type="entry name" value="NAT_SF"/>
    <property type="match status" value="1"/>
</dbReference>
<evidence type="ECO:0000313" key="5">
    <source>
        <dbReference type="EMBL" id="RFU85978.1"/>
    </source>
</evidence>
<dbReference type="PANTHER" id="PTHR43877:SF1">
    <property type="entry name" value="ACETYLTRANSFERASE"/>
    <property type="match status" value="1"/>
</dbReference>
<sequence length="202" mass="21145">MSDAHRAPGAGAGAGAGAGPGPTASGPTAPSPTAPVRLRVLGEADWPLWREARLTALAEAPHAFKARLQDWPHGGEDRWRERLAMPDAHNVVALVDGRLAGMAAGMPGSGGVRELRSLWVDPRARGRGVGDRLIASVEDWARASGAATLRLAVLPDNDAAAALYRRHGFAVTDEVGDLLPDGVTRERVMVKELGPGAGERRP</sequence>
<evidence type="ECO:0000256" key="1">
    <source>
        <dbReference type="ARBA" id="ARBA00022679"/>
    </source>
</evidence>
<keyword evidence="6" id="KW-1185">Reference proteome</keyword>
<gene>
    <name evidence="5" type="ORF">DY218_14655</name>
</gene>
<keyword evidence="2" id="KW-0012">Acyltransferase</keyword>
<feature type="compositionally biased region" description="Gly residues" evidence="3">
    <location>
        <begin position="10"/>
        <end position="20"/>
    </location>
</feature>
<dbReference type="GO" id="GO:0016747">
    <property type="term" value="F:acyltransferase activity, transferring groups other than amino-acyl groups"/>
    <property type="evidence" value="ECO:0007669"/>
    <property type="project" value="InterPro"/>
</dbReference>
<dbReference type="SUPFAM" id="SSF55729">
    <property type="entry name" value="Acyl-CoA N-acyltransferases (Nat)"/>
    <property type="match status" value="1"/>
</dbReference>
<evidence type="ECO:0000256" key="2">
    <source>
        <dbReference type="ARBA" id="ARBA00023315"/>
    </source>
</evidence>
<dbReference type="PANTHER" id="PTHR43877">
    <property type="entry name" value="AMINOALKYLPHOSPHONATE N-ACETYLTRANSFERASE-RELATED-RELATED"/>
    <property type="match status" value="1"/>
</dbReference>